<evidence type="ECO:0000313" key="6">
    <source>
        <dbReference type="Proteomes" id="UP000198319"/>
    </source>
</evidence>
<dbReference type="EMBL" id="MIKE01000025">
    <property type="protein sequence ID" value="OHT44225.1"/>
    <property type="molecule type" value="Genomic_DNA"/>
</dbReference>
<dbReference type="Proteomes" id="UP000180252">
    <property type="component" value="Unassembled WGS sequence"/>
</dbReference>
<dbReference type="InterPro" id="IPR049236">
    <property type="entry name" value="DUF6850"/>
</dbReference>
<evidence type="ECO:0000313" key="3">
    <source>
        <dbReference type="EMBL" id="OHT44225.1"/>
    </source>
</evidence>
<dbReference type="Pfam" id="PF21012">
    <property type="entry name" value="DUF6850"/>
    <property type="match status" value="1"/>
</dbReference>
<reference evidence="3" key="1">
    <citation type="submission" date="2016-09" db="EMBL/GenBank/DDBJ databases">
        <authorList>
            <person name="Capua I."/>
            <person name="De Benedictis P."/>
            <person name="Joannis T."/>
            <person name="Lombin L.H."/>
            <person name="Cattoli G."/>
        </authorList>
    </citation>
    <scope>NUCLEOTIDE SEQUENCE [LARGE SCALE GENOMIC DNA]</scope>
    <source>
        <strain evidence="3">MSU</strain>
    </source>
</reference>
<sequence>MNLIMSFRSLFLFIILSCSLLQAQDSTSVLLRIHEDLSPENTFARRFYTNPANQHYARRYSLSELSAGYSSAAQQTNIQQLGNGIRQFLIKAQSYYKINSENTVFGNAHYKNGKRKNVRWNESSDYQIIYPYVTADSIGGDLSYEEYSFSGGYAKVLNKITLGISADYRALMEYRDIDPRPKNTVSDLNVSTGISLNISDHYVLGSALNLQKYTQSNNLKFFSELGAPAVYHMVGLGVYNKLLTGNKLSSYYDGRGYGANVQFFSKDRNGFGLLLGYHQFGYEKIMTEFQNLVASTILENQYEGEVSYFKKLKEKFWGAKIGLFYTDRTGKENIFDNQSTTSYIKIAKHTKYTNQATSVVFSGLYYVPNPELSWSIAPSFTLKNTAEKYLDPLRTIDLQQGIGRLDFAISKLLSTSLINVSASLEHNWILSSEMELSDRKANLIFNMLNYNFTFLSSPYTKINLAARWDYKYQPDLNFFVKTSLDYYSFPQKQNNTFFQMSIGLTF</sequence>
<evidence type="ECO:0000259" key="2">
    <source>
        <dbReference type="Pfam" id="PF21012"/>
    </source>
</evidence>
<organism evidence="3 5">
    <name type="scientific">Flavobacterium tructae</name>
    <dbReference type="NCBI Taxonomy" id="1114873"/>
    <lineage>
        <taxon>Bacteria</taxon>
        <taxon>Pseudomonadati</taxon>
        <taxon>Bacteroidota</taxon>
        <taxon>Flavobacteriia</taxon>
        <taxon>Flavobacteriales</taxon>
        <taxon>Flavobacteriaceae</taxon>
        <taxon>Flavobacterium</taxon>
    </lineage>
</organism>
<comment type="caution">
    <text evidence="3">The sequence shown here is derived from an EMBL/GenBank/DDBJ whole genome shotgun (WGS) entry which is preliminary data.</text>
</comment>
<accession>A0A1S1J415</accession>
<keyword evidence="6" id="KW-1185">Reference proteome</keyword>
<evidence type="ECO:0000313" key="5">
    <source>
        <dbReference type="Proteomes" id="UP000180252"/>
    </source>
</evidence>
<dbReference type="STRING" id="1278819.BHE19_15000"/>
<dbReference type="EMBL" id="MUHG01000016">
    <property type="protein sequence ID" value="OXB20137.1"/>
    <property type="molecule type" value="Genomic_DNA"/>
</dbReference>
<dbReference type="AlphaFoldDB" id="A0A1S1J415"/>
<proteinExistence type="predicted"/>
<reference evidence="4 6" key="3">
    <citation type="submission" date="2016-11" db="EMBL/GenBank/DDBJ databases">
        <title>Whole genomes of Flavobacteriaceae.</title>
        <authorList>
            <person name="Stine C."/>
            <person name="Li C."/>
            <person name="Tadesse D."/>
        </authorList>
    </citation>
    <scope>NUCLEOTIDE SEQUENCE [LARGE SCALE GENOMIC DNA]</scope>
    <source>
        <strain evidence="4 6">ATCC BAA-2541</strain>
    </source>
</reference>
<evidence type="ECO:0000313" key="4">
    <source>
        <dbReference type="EMBL" id="OXB20137.1"/>
    </source>
</evidence>
<protein>
    <recommendedName>
        <fullName evidence="2">DUF6850 domain-containing protein</fullName>
    </recommendedName>
</protein>
<evidence type="ECO:0000256" key="1">
    <source>
        <dbReference type="SAM" id="SignalP"/>
    </source>
</evidence>
<feature type="chain" id="PRO_5010359338" description="DUF6850 domain-containing protein" evidence="1">
    <location>
        <begin position="24"/>
        <end position="506"/>
    </location>
</feature>
<keyword evidence="1" id="KW-0732">Signal</keyword>
<name>A0A1S1J415_9FLAO</name>
<gene>
    <name evidence="4" type="ORF">B0A71_08775</name>
    <name evidence="3" type="ORF">BHE19_15000</name>
</gene>
<feature type="domain" description="DUF6850" evidence="2">
    <location>
        <begin position="51"/>
        <end position="506"/>
    </location>
</feature>
<dbReference type="Proteomes" id="UP000198319">
    <property type="component" value="Unassembled WGS sequence"/>
</dbReference>
<feature type="signal peptide" evidence="1">
    <location>
        <begin position="1"/>
        <end position="23"/>
    </location>
</feature>
<reference evidence="5" key="2">
    <citation type="submission" date="2016-09" db="EMBL/GenBank/DDBJ databases">
        <authorList>
            <person name="Chen S."/>
            <person name="Walker E."/>
        </authorList>
    </citation>
    <scope>NUCLEOTIDE SEQUENCE [LARGE SCALE GENOMIC DNA]</scope>
    <source>
        <strain evidence="5">MSU</strain>
    </source>
</reference>